<protein>
    <submittedName>
        <fullName evidence="1">Uncharacterized protein</fullName>
    </submittedName>
</protein>
<reference evidence="1 2" key="1">
    <citation type="submission" date="2022-05" db="EMBL/GenBank/DDBJ databases">
        <authorList>
            <consortium name="Genoscope - CEA"/>
            <person name="William W."/>
        </authorList>
    </citation>
    <scope>NUCLEOTIDE SEQUENCE [LARGE SCALE GENOMIC DNA]</scope>
</reference>
<accession>A0ABN8MI14</accession>
<keyword evidence="2" id="KW-1185">Reference proteome</keyword>
<proteinExistence type="predicted"/>
<name>A0ABN8MI14_9CNID</name>
<dbReference type="EMBL" id="CALNXI010000565">
    <property type="protein sequence ID" value="CAH3029321.1"/>
    <property type="molecule type" value="Genomic_DNA"/>
</dbReference>
<evidence type="ECO:0000313" key="2">
    <source>
        <dbReference type="Proteomes" id="UP001159427"/>
    </source>
</evidence>
<organism evidence="1 2">
    <name type="scientific">Porites evermanni</name>
    <dbReference type="NCBI Taxonomy" id="104178"/>
    <lineage>
        <taxon>Eukaryota</taxon>
        <taxon>Metazoa</taxon>
        <taxon>Cnidaria</taxon>
        <taxon>Anthozoa</taxon>
        <taxon>Hexacorallia</taxon>
        <taxon>Scleractinia</taxon>
        <taxon>Fungiina</taxon>
        <taxon>Poritidae</taxon>
        <taxon>Porites</taxon>
    </lineage>
</organism>
<comment type="caution">
    <text evidence="1">The sequence shown here is derived from an EMBL/GenBank/DDBJ whole genome shotgun (WGS) entry which is preliminary data.</text>
</comment>
<sequence length="168" mass="19326">MHDRDILKIKASKSNDSNDWSLFKKQRNIVNSEIRLAKQAYYKNSFNKYMGDSKKTWQTINELTWRKSGKKSVASLKVNGVSITNPTVLSNQFNNHFATIGPELASNIDSSNSDGYQKYLTGTDKRFQLHPTTCQQQIQRATMVYRSLHRLAPNYLSSKFESEKSHIT</sequence>
<dbReference type="Proteomes" id="UP001159427">
    <property type="component" value="Unassembled WGS sequence"/>
</dbReference>
<gene>
    <name evidence="1" type="ORF">PEVE_00035941</name>
</gene>
<evidence type="ECO:0000313" key="1">
    <source>
        <dbReference type="EMBL" id="CAH3029321.1"/>
    </source>
</evidence>